<dbReference type="PANTHER" id="PTHR30543">
    <property type="entry name" value="CHROMATE REDUCTASE"/>
    <property type="match status" value="1"/>
</dbReference>
<dbReference type="GO" id="GO:0010181">
    <property type="term" value="F:FMN binding"/>
    <property type="evidence" value="ECO:0007669"/>
    <property type="project" value="TreeGrafter"/>
</dbReference>
<dbReference type="InterPro" id="IPR029039">
    <property type="entry name" value="Flavoprotein-like_sf"/>
</dbReference>
<dbReference type="InterPro" id="IPR005025">
    <property type="entry name" value="FMN_Rdtase-like_dom"/>
</dbReference>
<sequence length="196" mass="20994">MTLARLTIVGIGGSTRPGSSTEQALRAALKEIERLGARTVCLSGHDLDLPHYTPEDTGHPRRRRLVDLMASADGLVIATPAYHGGMSGLVKNALDHAEDLRRRPQPYFSSRPVGCLATAYGAQGAASALASLRATVHALRGWPTPLGVAVDSSRVRFGQAGACQDPHIQSHLEIMARHITEFAEARVPGYRQEKAS</sequence>
<dbReference type="GO" id="GO:0016491">
    <property type="term" value="F:oxidoreductase activity"/>
    <property type="evidence" value="ECO:0007669"/>
    <property type="project" value="InterPro"/>
</dbReference>
<dbReference type="InterPro" id="IPR050712">
    <property type="entry name" value="NAD(P)H-dep_reductase"/>
</dbReference>
<dbReference type="SUPFAM" id="SSF52218">
    <property type="entry name" value="Flavoproteins"/>
    <property type="match status" value="1"/>
</dbReference>
<accession>A0A1H5C5H7</accession>
<evidence type="ECO:0000313" key="3">
    <source>
        <dbReference type="Proteomes" id="UP000182375"/>
    </source>
</evidence>
<gene>
    <name evidence="2" type="ORF">SAMN04490357_5319</name>
</gene>
<dbReference type="EMBL" id="FNTD01000004">
    <property type="protein sequence ID" value="SED62109.1"/>
    <property type="molecule type" value="Genomic_DNA"/>
</dbReference>
<dbReference type="Pfam" id="PF03358">
    <property type="entry name" value="FMN_red"/>
    <property type="match status" value="1"/>
</dbReference>
<dbReference type="PANTHER" id="PTHR30543:SF21">
    <property type="entry name" value="NAD(P)H-DEPENDENT FMN REDUCTASE LOT6"/>
    <property type="match status" value="1"/>
</dbReference>
<dbReference type="AlphaFoldDB" id="A0A1H5C5H7"/>
<dbReference type="Proteomes" id="UP000182375">
    <property type="component" value="Unassembled WGS sequence"/>
</dbReference>
<proteinExistence type="predicted"/>
<dbReference type="GO" id="GO:0005829">
    <property type="term" value="C:cytosol"/>
    <property type="evidence" value="ECO:0007669"/>
    <property type="project" value="TreeGrafter"/>
</dbReference>
<dbReference type="STRING" id="67331.SAMN04490357_5319"/>
<organism evidence="2 3">
    <name type="scientific">Streptomyces misionensis</name>
    <dbReference type="NCBI Taxonomy" id="67331"/>
    <lineage>
        <taxon>Bacteria</taxon>
        <taxon>Bacillati</taxon>
        <taxon>Actinomycetota</taxon>
        <taxon>Actinomycetes</taxon>
        <taxon>Kitasatosporales</taxon>
        <taxon>Streptomycetaceae</taxon>
        <taxon>Streptomyces</taxon>
    </lineage>
</organism>
<name>A0A1H5C5H7_9ACTN</name>
<evidence type="ECO:0000259" key="1">
    <source>
        <dbReference type="Pfam" id="PF03358"/>
    </source>
</evidence>
<dbReference type="Gene3D" id="3.40.50.360">
    <property type="match status" value="1"/>
</dbReference>
<reference evidence="2 3" key="1">
    <citation type="submission" date="2016-10" db="EMBL/GenBank/DDBJ databases">
        <authorList>
            <person name="de Groot N.N."/>
        </authorList>
    </citation>
    <scope>NUCLEOTIDE SEQUENCE [LARGE SCALE GENOMIC DNA]</scope>
    <source>
        <strain evidence="2 3">DSM 40306</strain>
    </source>
</reference>
<evidence type="ECO:0000313" key="2">
    <source>
        <dbReference type="EMBL" id="SED62109.1"/>
    </source>
</evidence>
<protein>
    <submittedName>
        <fullName evidence="2">FMN reductase</fullName>
    </submittedName>
</protein>
<feature type="domain" description="NADPH-dependent FMN reductase-like" evidence="1">
    <location>
        <begin position="7"/>
        <end position="150"/>
    </location>
</feature>